<dbReference type="Proteomes" id="UP001501584">
    <property type="component" value="Unassembled WGS sequence"/>
</dbReference>
<dbReference type="Pfam" id="PF12323">
    <property type="entry name" value="HTH_OrfB_IS605"/>
    <property type="match status" value="1"/>
</dbReference>
<dbReference type="InterPro" id="IPR021027">
    <property type="entry name" value="Transposase_put_HTH"/>
</dbReference>
<name>A0ABP5SBP5_9ACTN</name>
<comment type="caution">
    <text evidence="2">The sequence shown here is derived from an EMBL/GenBank/DDBJ whole genome shotgun (WGS) entry which is preliminary data.</text>
</comment>
<keyword evidence="3" id="KW-1185">Reference proteome</keyword>
<feature type="domain" description="Transposase putative helix-turn-helix" evidence="1">
    <location>
        <begin position="7"/>
        <end position="45"/>
    </location>
</feature>
<evidence type="ECO:0000313" key="2">
    <source>
        <dbReference type="EMBL" id="GAA2327585.1"/>
    </source>
</evidence>
<sequence length="45" mass="5126">MTIAVRHRAFRFRCYPTPAQAANLARTFGCARLVYNKALDARQKA</sequence>
<protein>
    <recommendedName>
        <fullName evidence="1">Transposase putative helix-turn-helix domain-containing protein</fullName>
    </recommendedName>
</protein>
<dbReference type="EMBL" id="BAAASX010000002">
    <property type="protein sequence ID" value="GAA2327585.1"/>
    <property type="molecule type" value="Genomic_DNA"/>
</dbReference>
<gene>
    <name evidence="2" type="ORF">GCM10010403_18230</name>
</gene>
<proteinExistence type="predicted"/>
<evidence type="ECO:0000313" key="3">
    <source>
        <dbReference type="Proteomes" id="UP001501584"/>
    </source>
</evidence>
<reference evidence="3" key="1">
    <citation type="journal article" date="2019" name="Int. J. Syst. Evol. Microbiol.">
        <title>The Global Catalogue of Microorganisms (GCM) 10K type strain sequencing project: providing services to taxonomists for standard genome sequencing and annotation.</title>
        <authorList>
            <consortium name="The Broad Institute Genomics Platform"/>
            <consortium name="The Broad Institute Genome Sequencing Center for Infectious Disease"/>
            <person name="Wu L."/>
            <person name="Ma J."/>
        </authorList>
    </citation>
    <scope>NUCLEOTIDE SEQUENCE [LARGE SCALE GENOMIC DNA]</scope>
    <source>
        <strain evidence="3">JCM 6238</strain>
    </source>
</reference>
<organism evidence="2 3">
    <name type="scientific">Glycomyces rutgersensis</name>
    <dbReference type="NCBI Taxonomy" id="58115"/>
    <lineage>
        <taxon>Bacteria</taxon>
        <taxon>Bacillati</taxon>
        <taxon>Actinomycetota</taxon>
        <taxon>Actinomycetes</taxon>
        <taxon>Glycomycetales</taxon>
        <taxon>Glycomycetaceae</taxon>
        <taxon>Glycomyces</taxon>
    </lineage>
</organism>
<evidence type="ECO:0000259" key="1">
    <source>
        <dbReference type="Pfam" id="PF12323"/>
    </source>
</evidence>
<accession>A0ABP5SBP5</accession>